<dbReference type="PANTHER" id="PTHR13767:SF2">
    <property type="entry name" value="PSEUDOURIDYLATE SYNTHASE TRUB1"/>
    <property type="match status" value="1"/>
</dbReference>
<protein>
    <recommendedName>
        <fullName evidence="5">tRNA pseudouridine synthase B</fullName>
        <ecNumber evidence="5">5.4.99.25</ecNumber>
    </recommendedName>
    <alternativeName>
        <fullName evidence="5">tRNA pseudouridine(55) synthase</fullName>
        <shortName evidence="5">Psi55 synthase</shortName>
    </alternativeName>
    <alternativeName>
        <fullName evidence="5">tRNA pseudouridylate synthase</fullName>
    </alternativeName>
    <alternativeName>
        <fullName evidence="5">tRNA-uridine isomerase</fullName>
    </alternativeName>
</protein>
<feature type="domain" description="tRNA pseudouridylate synthase B C-terminal" evidence="7">
    <location>
        <begin position="180"/>
        <end position="238"/>
    </location>
</feature>
<dbReference type="InterPro" id="IPR032819">
    <property type="entry name" value="TruB_C"/>
</dbReference>
<dbReference type="GO" id="GO:0031119">
    <property type="term" value="P:tRNA pseudouridine synthesis"/>
    <property type="evidence" value="ECO:0007669"/>
    <property type="project" value="UniProtKB-UniRule"/>
</dbReference>
<comment type="function">
    <text evidence="5">Responsible for synthesis of pseudouridine from uracil-55 in the psi GC loop of transfer RNAs.</text>
</comment>
<comment type="caution">
    <text evidence="8">The sequence shown here is derived from an EMBL/GenBank/DDBJ whole genome shotgun (WGS) entry which is preliminary data.</text>
</comment>
<keyword evidence="4 5" id="KW-0413">Isomerase</keyword>
<dbReference type="Gene3D" id="3.30.2350.10">
    <property type="entry name" value="Pseudouridine synthase"/>
    <property type="match status" value="1"/>
</dbReference>
<name>A0A0R1SK50_9LACO</name>
<evidence type="ECO:0000313" key="8">
    <source>
        <dbReference type="EMBL" id="KRL68910.1"/>
    </source>
</evidence>
<evidence type="ECO:0000259" key="7">
    <source>
        <dbReference type="Pfam" id="PF16198"/>
    </source>
</evidence>
<dbReference type="PATRIC" id="fig|1423739.3.peg.2215"/>
<dbReference type="NCBIfam" id="TIGR00431">
    <property type="entry name" value="TruB"/>
    <property type="match status" value="1"/>
</dbReference>
<dbReference type="AlphaFoldDB" id="A0A0R1SK50"/>
<dbReference type="GO" id="GO:0160148">
    <property type="term" value="F:tRNA pseudouridine(55) synthase activity"/>
    <property type="evidence" value="ECO:0007669"/>
    <property type="project" value="UniProtKB-EC"/>
</dbReference>
<evidence type="ECO:0000259" key="6">
    <source>
        <dbReference type="Pfam" id="PF01509"/>
    </source>
</evidence>
<dbReference type="Proteomes" id="UP000052013">
    <property type="component" value="Unassembled WGS sequence"/>
</dbReference>
<organism evidence="8 9">
    <name type="scientific">Lentilactobacillus diolivorans DSM 14421</name>
    <dbReference type="NCBI Taxonomy" id="1423739"/>
    <lineage>
        <taxon>Bacteria</taxon>
        <taxon>Bacillati</taxon>
        <taxon>Bacillota</taxon>
        <taxon>Bacilli</taxon>
        <taxon>Lactobacillales</taxon>
        <taxon>Lactobacillaceae</taxon>
        <taxon>Lentilactobacillus</taxon>
    </lineage>
</organism>
<dbReference type="CDD" id="cd02573">
    <property type="entry name" value="PseudoU_synth_EcTruB"/>
    <property type="match status" value="1"/>
</dbReference>
<dbReference type="SUPFAM" id="SSF55120">
    <property type="entry name" value="Pseudouridine synthase"/>
    <property type="match status" value="1"/>
</dbReference>
<dbReference type="InterPro" id="IPR002501">
    <property type="entry name" value="PsdUridine_synth_N"/>
</dbReference>
<evidence type="ECO:0000256" key="5">
    <source>
        <dbReference type="HAMAP-Rule" id="MF_01080"/>
    </source>
</evidence>
<comment type="similarity">
    <text evidence="2 5">Belongs to the pseudouridine synthase TruB family. Type 1 subfamily.</text>
</comment>
<dbReference type="InterPro" id="IPR020103">
    <property type="entry name" value="PsdUridine_synth_cat_dom_sf"/>
</dbReference>
<dbReference type="FunFam" id="3.30.2350.10:FF:000011">
    <property type="entry name" value="tRNA pseudouridine synthase B"/>
    <property type="match status" value="1"/>
</dbReference>
<comment type="catalytic activity">
    <reaction evidence="1 5">
        <text>uridine(55) in tRNA = pseudouridine(55) in tRNA</text>
        <dbReference type="Rhea" id="RHEA:42532"/>
        <dbReference type="Rhea" id="RHEA-COMP:10101"/>
        <dbReference type="Rhea" id="RHEA-COMP:10102"/>
        <dbReference type="ChEBI" id="CHEBI:65314"/>
        <dbReference type="ChEBI" id="CHEBI:65315"/>
        <dbReference type="EC" id="5.4.99.25"/>
    </reaction>
</comment>
<dbReference type="STRING" id="1423739.FC85_GL002126"/>
<evidence type="ECO:0000256" key="1">
    <source>
        <dbReference type="ARBA" id="ARBA00000385"/>
    </source>
</evidence>
<dbReference type="GO" id="GO:1990481">
    <property type="term" value="P:mRNA pseudouridine synthesis"/>
    <property type="evidence" value="ECO:0007669"/>
    <property type="project" value="TreeGrafter"/>
</dbReference>
<feature type="domain" description="Pseudouridine synthase II N-terminal" evidence="6">
    <location>
        <begin position="23"/>
        <end position="179"/>
    </location>
</feature>
<proteinExistence type="inferred from homology"/>
<evidence type="ECO:0000256" key="2">
    <source>
        <dbReference type="ARBA" id="ARBA00005642"/>
    </source>
</evidence>
<evidence type="ECO:0000256" key="4">
    <source>
        <dbReference type="ARBA" id="ARBA00023235"/>
    </source>
</evidence>
<feature type="active site" description="Nucleophile" evidence="5">
    <location>
        <position position="38"/>
    </location>
</feature>
<accession>A0A0R1SK50</accession>
<dbReference type="PANTHER" id="PTHR13767">
    <property type="entry name" value="TRNA-PSEUDOURIDINE SYNTHASE"/>
    <property type="match status" value="1"/>
</dbReference>
<sequence length="305" mass="34340">MDGVIALFKERGMTSHDCISKLRKILHTKKVGHTGTLDPNVDGVLPICIGQATKISDLMMRSGKVYRGAITLGIAYDTEDLDGKVINQQPIERPFTASQIDYALSKLTGNIQQIPPMYSAVKVNGHKLYEYARKGLSVERHPREIHIAYFKQIKPTIFDDERRTQTIYFEVACSKGTYVRTLAVDFGKLLGVPAVMSDLTRIKSGGFDLSQCVTLAQVNTAVENDTLDEVLQPLSEALRHYPVYSLDETRWKIVSNGGFLDESINKEQQPIVRLDYQGIVKALYQFDQKVGQYRPFKMFLLNALC</sequence>
<dbReference type="InterPro" id="IPR014780">
    <property type="entry name" value="tRNA_psdUridine_synth_TruB"/>
</dbReference>
<evidence type="ECO:0000256" key="3">
    <source>
        <dbReference type="ARBA" id="ARBA00022694"/>
    </source>
</evidence>
<dbReference type="Pfam" id="PF16198">
    <property type="entry name" value="TruB_C_2"/>
    <property type="match status" value="1"/>
</dbReference>
<dbReference type="HAMAP" id="MF_01080">
    <property type="entry name" value="TruB_bact"/>
    <property type="match status" value="1"/>
</dbReference>
<dbReference type="RefSeq" id="WP_057863771.1">
    <property type="nucleotide sequence ID" value="NZ_AZEY01000020.1"/>
</dbReference>
<keyword evidence="3 5" id="KW-0819">tRNA processing</keyword>
<gene>
    <name evidence="5" type="primary">truB</name>
    <name evidence="8" type="ORF">FC85_GL002126</name>
</gene>
<dbReference type="GO" id="GO:0003723">
    <property type="term" value="F:RNA binding"/>
    <property type="evidence" value="ECO:0007669"/>
    <property type="project" value="InterPro"/>
</dbReference>
<reference evidence="8 9" key="1">
    <citation type="journal article" date="2015" name="Genome Announc.">
        <title>Expanding the biotechnology potential of lactobacilli through comparative genomics of 213 strains and associated genera.</title>
        <authorList>
            <person name="Sun Z."/>
            <person name="Harris H.M."/>
            <person name="McCann A."/>
            <person name="Guo C."/>
            <person name="Argimon S."/>
            <person name="Zhang W."/>
            <person name="Yang X."/>
            <person name="Jeffery I.B."/>
            <person name="Cooney J.C."/>
            <person name="Kagawa T.F."/>
            <person name="Liu W."/>
            <person name="Song Y."/>
            <person name="Salvetti E."/>
            <person name="Wrobel A."/>
            <person name="Rasinkangas P."/>
            <person name="Parkhill J."/>
            <person name="Rea M.C."/>
            <person name="O'Sullivan O."/>
            <person name="Ritari J."/>
            <person name="Douillard F.P."/>
            <person name="Paul Ross R."/>
            <person name="Yang R."/>
            <person name="Briner A.E."/>
            <person name="Felis G.E."/>
            <person name="de Vos W.M."/>
            <person name="Barrangou R."/>
            <person name="Klaenhammer T.R."/>
            <person name="Caufield P.W."/>
            <person name="Cui Y."/>
            <person name="Zhang H."/>
            <person name="O'Toole P.W."/>
        </authorList>
    </citation>
    <scope>NUCLEOTIDE SEQUENCE [LARGE SCALE GENOMIC DNA]</scope>
    <source>
        <strain evidence="8 9">DSM 14421</strain>
    </source>
</reference>
<evidence type="ECO:0000313" key="9">
    <source>
        <dbReference type="Proteomes" id="UP000052013"/>
    </source>
</evidence>
<dbReference type="Pfam" id="PF01509">
    <property type="entry name" value="TruB_N"/>
    <property type="match status" value="1"/>
</dbReference>
<dbReference type="EMBL" id="AZEY01000020">
    <property type="protein sequence ID" value="KRL68910.1"/>
    <property type="molecule type" value="Genomic_DNA"/>
</dbReference>
<dbReference type="EC" id="5.4.99.25" evidence="5"/>